<dbReference type="Gene3D" id="1.20.1050.90">
    <property type="entry name" value="RecF/RecN/SMC, N-terminal domain"/>
    <property type="match status" value="1"/>
</dbReference>
<evidence type="ECO:0000256" key="2">
    <source>
        <dbReference type="ARBA" id="ARBA00008016"/>
    </source>
</evidence>
<evidence type="ECO:0000256" key="4">
    <source>
        <dbReference type="ARBA" id="ARBA00022490"/>
    </source>
</evidence>
<accession>F4LR76</accession>
<dbReference type="GO" id="GO:0009432">
    <property type="term" value="P:SOS response"/>
    <property type="evidence" value="ECO:0007669"/>
    <property type="project" value="UniProtKB-UniRule"/>
</dbReference>
<gene>
    <name evidence="12 15" type="primary">recF</name>
    <name evidence="15" type="ordered locus">TEPIRE1_0004</name>
</gene>
<evidence type="ECO:0000256" key="13">
    <source>
        <dbReference type="RuleBase" id="RU000578"/>
    </source>
</evidence>
<dbReference type="RefSeq" id="WP_013777143.1">
    <property type="nucleotide sequence ID" value="NC_015519.1"/>
</dbReference>
<evidence type="ECO:0000256" key="11">
    <source>
        <dbReference type="ARBA" id="ARBA00023236"/>
    </source>
</evidence>
<dbReference type="PROSITE" id="PS00618">
    <property type="entry name" value="RECF_2"/>
    <property type="match status" value="1"/>
</dbReference>
<evidence type="ECO:0000256" key="10">
    <source>
        <dbReference type="ARBA" id="ARBA00023204"/>
    </source>
</evidence>
<evidence type="ECO:0000256" key="3">
    <source>
        <dbReference type="ARBA" id="ARBA00020170"/>
    </source>
</evidence>
<proteinExistence type="inferred from homology"/>
<name>F4LR76_TEPAE</name>
<feature type="domain" description="RecF/RecN/SMC N-terminal" evidence="14">
    <location>
        <begin position="2"/>
        <end position="341"/>
    </location>
</feature>
<evidence type="ECO:0000313" key="16">
    <source>
        <dbReference type="Proteomes" id="UP000010802"/>
    </source>
</evidence>
<evidence type="ECO:0000256" key="6">
    <source>
        <dbReference type="ARBA" id="ARBA00022741"/>
    </source>
</evidence>
<sequence length="364" mass="43067">MYLYNLRLYDFRNFLELDLEFKNGINIFYGDNAQGKTNLLEAIYFITELRATRAFREQEVIRYDQPLAFLKGLFSTKAGDIDRQVTIYRNQKKEVKEGENKKSRWSELDPSISAVYFSPEDIDLVKGEPSLRRRFIDNLIYRIRPSFYKYLQGYQRVLTQRNTLLKTIKIKPGMTKTLDPWDEQLSELGSQLINERLKMLQRISSLSQDYFKTFTHKRNDLRISYRSEIDFSNPELIKADYKNKLILNREKDINRSFTSVGPHRDDIDFFIDGKNIKHYASQGQQRLTVLCLMFAQRNLLYTEKGEYPILLLDDVMSELDIHRRQLILGQENHQVFITTTDLKFIPEEILEKSFLYPIKAGTLG</sequence>
<dbReference type="PANTHER" id="PTHR32182:SF0">
    <property type="entry name" value="DNA REPLICATION AND REPAIR PROTEIN RECF"/>
    <property type="match status" value="1"/>
</dbReference>
<dbReference type="GO" id="GO:0006302">
    <property type="term" value="P:double-strand break repair"/>
    <property type="evidence" value="ECO:0007669"/>
    <property type="project" value="TreeGrafter"/>
</dbReference>
<keyword evidence="11 12" id="KW-0742">SOS response</keyword>
<dbReference type="SUPFAM" id="SSF52540">
    <property type="entry name" value="P-loop containing nucleoside triphosphate hydrolases"/>
    <property type="match status" value="1"/>
</dbReference>
<dbReference type="GO" id="GO:0006260">
    <property type="term" value="P:DNA replication"/>
    <property type="evidence" value="ECO:0007669"/>
    <property type="project" value="UniProtKB-UniRule"/>
</dbReference>
<keyword evidence="16" id="KW-1185">Reference proteome</keyword>
<dbReference type="eggNOG" id="COG1195">
    <property type="taxonomic scope" value="Bacteria"/>
</dbReference>
<evidence type="ECO:0000313" key="15">
    <source>
        <dbReference type="EMBL" id="CDI40250.1"/>
    </source>
</evidence>
<evidence type="ECO:0000256" key="7">
    <source>
        <dbReference type="ARBA" id="ARBA00022763"/>
    </source>
</evidence>
<dbReference type="InterPro" id="IPR042174">
    <property type="entry name" value="RecF_2"/>
</dbReference>
<evidence type="ECO:0000256" key="5">
    <source>
        <dbReference type="ARBA" id="ARBA00022705"/>
    </source>
</evidence>
<dbReference type="KEGG" id="tae:TepiRe1_0004"/>
<dbReference type="InterPro" id="IPR003395">
    <property type="entry name" value="RecF/RecN/SMC_N"/>
</dbReference>
<dbReference type="NCBIfam" id="TIGR00611">
    <property type="entry name" value="recf"/>
    <property type="match status" value="1"/>
</dbReference>
<dbReference type="GO" id="GO:0005524">
    <property type="term" value="F:ATP binding"/>
    <property type="evidence" value="ECO:0007669"/>
    <property type="project" value="UniProtKB-UniRule"/>
</dbReference>
<dbReference type="Proteomes" id="UP000010802">
    <property type="component" value="Chromosome"/>
</dbReference>
<evidence type="ECO:0000259" key="14">
    <source>
        <dbReference type="Pfam" id="PF02463"/>
    </source>
</evidence>
<dbReference type="Gene3D" id="3.40.50.300">
    <property type="entry name" value="P-loop containing nucleotide triphosphate hydrolases"/>
    <property type="match status" value="1"/>
</dbReference>
<comment type="subcellular location">
    <subcellularLocation>
        <location evidence="1 12 13">Cytoplasm</location>
    </subcellularLocation>
</comment>
<dbReference type="AlphaFoldDB" id="F4LR76"/>
<dbReference type="KEGG" id="tep:TepRe1_0004"/>
<dbReference type="PANTHER" id="PTHR32182">
    <property type="entry name" value="DNA REPLICATION AND REPAIR PROTEIN RECF"/>
    <property type="match status" value="1"/>
</dbReference>
<dbReference type="STRING" id="1209989.TepRe1_0004"/>
<dbReference type="PROSITE" id="PS00617">
    <property type="entry name" value="RECF_1"/>
    <property type="match status" value="1"/>
</dbReference>
<dbReference type="HAMAP" id="MF_00365">
    <property type="entry name" value="RecF"/>
    <property type="match status" value="1"/>
</dbReference>
<dbReference type="HOGENOM" id="CLU_040267_0_1_9"/>
<evidence type="ECO:0000256" key="9">
    <source>
        <dbReference type="ARBA" id="ARBA00023125"/>
    </source>
</evidence>
<evidence type="ECO:0000256" key="8">
    <source>
        <dbReference type="ARBA" id="ARBA00022840"/>
    </source>
</evidence>
<keyword evidence="7 12" id="KW-0227">DNA damage</keyword>
<evidence type="ECO:0000256" key="12">
    <source>
        <dbReference type="HAMAP-Rule" id="MF_00365"/>
    </source>
</evidence>
<reference evidence="16" key="1">
    <citation type="journal article" date="2013" name="Genome Announc.">
        <title>First genome sequence of a syntrophic acetate-oxidizing bacterium, Tepidanaerobacter acetatoxydans strain Re1.</title>
        <authorList>
            <person name="Manzoor S."/>
            <person name="Bongcam-Rudloff E."/>
            <person name="Schnurer A."/>
            <person name="Muller B."/>
        </authorList>
    </citation>
    <scope>NUCLEOTIDE SEQUENCE [LARGE SCALE GENOMIC DNA]</scope>
    <source>
        <strain evidence="16">Re1</strain>
    </source>
</reference>
<keyword evidence="4 12" id="KW-0963">Cytoplasm</keyword>
<dbReference type="GO" id="GO:0005737">
    <property type="term" value="C:cytoplasm"/>
    <property type="evidence" value="ECO:0007669"/>
    <property type="project" value="UniProtKB-SubCell"/>
</dbReference>
<dbReference type="InterPro" id="IPR001238">
    <property type="entry name" value="DNA-binding_RecF"/>
</dbReference>
<feature type="binding site" evidence="12">
    <location>
        <begin position="30"/>
        <end position="37"/>
    </location>
    <ligand>
        <name>ATP</name>
        <dbReference type="ChEBI" id="CHEBI:30616"/>
    </ligand>
</feature>
<dbReference type="Pfam" id="PF02463">
    <property type="entry name" value="SMC_N"/>
    <property type="match status" value="1"/>
</dbReference>
<dbReference type="InterPro" id="IPR018078">
    <property type="entry name" value="DNA-binding_RecF_CS"/>
</dbReference>
<dbReference type="InterPro" id="IPR027417">
    <property type="entry name" value="P-loop_NTPase"/>
</dbReference>
<keyword evidence="6 12" id="KW-0547">Nucleotide-binding</keyword>
<keyword evidence="9 12" id="KW-0238">DNA-binding</keyword>
<dbReference type="GO" id="GO:0000731">
    <property type="term" value="P:DNA synthesis involved in DNA repair"/>
    <property type="evidence" value="ECO:0007669"/>
    <property type="project" value="TreeGrafter"/>
</dbReference>
<comment type="similarity">
    <text evidence="2 12 13">Belongs to the RecF family.</text>
</comment>
<dbReference type="OrthoDB" id="9803889at2"/>
<keyword evidence="10 12" id="KW-0234">DNA repair</keyword>
<keyword evidence="5 12" id="KW-0235">DNA replication</keyword>
<organism evidence="15 16">
    <name type="scientific">Tepidanaerobacter acetatoxydans (strain DSM 21804 / JCM 16047 / Re1)</name>
    <dbReference type="NCBI Taxonomy" id="1209989"/>
    <lineage>
        <taxon>Bacteria</taxon>
        <taxon>Bacillati</taxon>
        <taxon>Bacillota</taxon>
        <taxon>Clostridia</taxon>
        <taxon>Thermosediminibacterales</taxon>
        <taxon>Tepidanaerobacteraceae</taxon>
        <taxon>Tepidanaerobacter</taxon>
    </lineage>
</organism>
<keyword evidence="8 12" id="KW-0067">ATP-binding</keyword>
<dbReference type="GO" id="GO:0003697">
    <property type="term" value="F:single-stranded DNA binding"/>
    <property type="evidence" value="ECO:0007669"/>
    <property type="project" value="UniProtKB-UniRule"/>
</dbReference>
<protein>
    <recommendedName>
        <fullName evidence="3 12">DNA replication and repair protein RecF</fullName>
    </recommendedName>
</protein>
<dbReference type="EMBL" id="HF563609">
    <property type="protein sequence ID" value="CDI40250.1"/>
    <property type="molecule type" value="Genomic_DNA"/>
</dbReference>
<comment type="function">
    <text evidence="12 13">The RecF protein is involved in DNA metabolism; it is required for DNA replication and normal SOS inducibility. RecF binds preferentially to single-stranded, linear DNA. It also seems to bind ATP.</text>
</comment>
<evidence type="ECO:0000256" key="1">
    <source>
        <dbReference type="ARBA" id="ARBA00004496"/>
    </source>
</evidence>